<keyword evidence="6" id="KW-1185">Reference proteome</keyword>
<evidence type="ECO:0000259" key="4">
    <source>
        <dbReference type="SMART" id="SM01328"/>
    </source>
</evidence>
<comment type="caution">
    <text evidence="5">The sequence shown here is derived from an EMBL/GenBank/DDBJ whole genome shotgun (WGS) entry which is preliminary data.</text>
</comment>
<dbReference type="GO" id="GO:0008270">
    <property type="term" value="F:zinc ion binding"/>
    <property type="evidence" value="ECO:0007669"/>
    <property type="project" value="UniProtKB-KW"/>
</dbReference>
<dbReference type="EMBL" id="CAJVPS010001996">
    <property type="protein sequence ID" value="CAG8556983.1"/>
    <property type="molecule type" value="Genomic_DNA"/>
</dbReference>
<feature type="non-terminal residue" evidence="5">
    <location>
        <position position="341"/>
    </location>
</feature>
<gene>
    <name evidence="5" type="ORF">ALEPTO_LOCUS6159</name>
</gene>
<keyword evidence="2" id="KW-0863">Zinc-finger</keyword>
<sequence>LRRPENFRDYPSSNSKRKLLYIVYGKWLCKPPRTISTFIWITEKAMSALQEKLENTITEYKLLRQGAGFGTTRHKDDLCAKSVAFIVYGLLSEIETMYSLLIRKGTSLPRVYNKIGRLVFTSSSGKILKDEDIVSKFSNSSIDKGQQISEIIRHLIQNENYIVYGKWLCKPRENKTEKCEPIEKLFSQDKLKKYQVQPPRKLYNEFNKTCKKCHEQRFISSFRLYTQRAVKKEETCKVEIFLHLEWNKHYKVFGSWKCPNCEKRWTSAHTWISLQKYIDDSKELKKDDYYMQKCSGKQCRNLNTSIITNFEPLKRSDFVDKNPHREDLCAKCIAGHWCVKG</sequence>
<evidence type="ECO:0000313" key="6">
    <source>
        <dbReference type="Proteomes" id="UP000789508"/>
    </source>
</evidence>
<dbReference type="InterPro" id="IPR027377">
    <property type="entry name" value="ZAR1/RTP1-5-like_Znf-3CxxC"/>
</dbReference>
<reference evidence="5" key="1">
    <citation type="submission" date="2021-06" db="EMBL/GenBank/DDBJ databases">
        <authorList>
            <person name="Kallberg Y."/>
            <person name="Tangrot J."/>
            <person name="Rosling A."/>
        </authorList>
    </citation>
    <scope>NUCLEOTIDE SEQUENCE</scope>
    <source>
        <strain evidence="5">FL130A</strain>
    </source>
</reference>
<dbReference type="SMART" id="SM01328">
    <property type="entry name" value="zf-3CxxC"/>
    <property type="match status" value="1"/>
</dbReference>
<proteinExistence type="predicted"/>
<keyword evidence="3" id="KW-0862">Zinc</keyword>
<evidence type="ECO:0000256" key="3">
    <source>
        <dbReference type="ARBA" id="ARBA00022833"/>
    </source>
</evidence>
<dbReference type="AlphaFoldDB" id="A0A9N9B663"/>
<dbReference type="Proteomes" id="UP000789508">
    <property type="component" value="Unassembled WGS sequence"/>
</dbReference>
<dbReference type="Pfam" id="PF13695">
    <property type="entry name" value="Zn_ribbon_3CxxC"/>
    <property type="match status" value="1"/>
</dbReference>
<evidence type="ECO:0000256" key="2">
    <source>
        <dbReference type="ARBA" id="ARBA00022771"/>
    </source>
</evidence>
<organism evidence="5 6">
    <name type="scientific">Ambispora leptoticha</name>
    <dbReference type="NCBI Taxonomy" id="144679"/>
    <lineage>
        <taxon>Eukaryota</taxon>
        <taxon>Fungi</taxon>
        <taxon>Fungi incertae sedis</taxon>
        <taxon>Mucoromycota</taxon>
        <taxon>Glomeromycotina</taxon>
        <taxon>Glomeromycetes</taxon>
        <taxon>Archaeosporales</taxon>
        <taxon>Ambisporaceae</taxon>
        <taxon>Ambispora</taxon>
    </lineage>
</organism>
<feature type="domain" description="3CxxC-type" evidence="4">
    <location>
        <begin position="251"/>
        <end position="335"/>
    </location>
</feature>
<evidence type="ECO:0000313" key="5">
    <source>
        <dbReference type="EMBL" id="CAG8556983.1"/>
    </source>
</evidence>
<evidence type="ECO:0000256" key="1">
    <source>
        <dbReference type="ARBA" id="ARBA00022723"/>
    </source>
</evidence>
<name>A0A9N9B663_9GLOM</name>
<protein>
    <submittedName>
        <fullName evidence="5">12079_t:CDS:1</fullName>
    </submittedName>
</protein>
<accession>A0A9N9B663</accession>
<dbReference type="OrthoDB" id="2361746at2759"/>
<keyword evidence="1" id="KW-0479">Metal-binding</keyword>